<evidence type="ECO:0000256" key="1">
    <source>
        <dbReference type="SAM" id="MobiDB-lite"/>
    </source>
</evidence>
<accession>A0A3N6QEB9</accession>
<evidence type="ECO:0000313" key="2">
    <source>
        <dbReference type="EMBL" id="KAF2577933.1"/>
    </source>
</evidence>
<sequence length="114" mass="12883">MYDPLYGVMEEAQVGELVPFDRETQNRERSSQGNEEISASNTREDKAIKVTHVNCSVKEAELYPIALHSILCLEPLIITQGLNKGKGLVLFDYEDKELERNSLDLDVNLNNLMA</sequence>
<protein>
    <submittedName>
        <fullName evidence="2">Uncharacterized protein</fullName>
    </submittedName>
</protein>
<feature type="region of interest" description="Disordered" evidence="1">
    <location>
        <begin position="17"/>
        <end position="43"/>
    </location>
</feature>
<feature type="compositionally biased region" description="Basic and acidic residues" evidence="1">
    <location>
        <begin position="19"/>
        <end position="30"/>
    </location>
</feature>
<evidence type="ECO:0000313" key="3">
    <source>
        <dbReference type="Proteomes" id="UP000712281"/>
    </source>
</evidence>
<dbReference type="Proteomes" id="UP000712281">
    <property type="component" value="Unassembled WGS sequence"/>
</dbReference>
<dbReference type="AlphaFoldDB" id="A0A3N6QEB9"/>
<gene>
    <name evidence="2" type="ORF">F2Q68_00003647</name>
</gene>
<proteinExistence type="predicted"/>
<dbReference type="EMBL" id="QGKW02001660">
    <property type="protein sequence ID" value="KAF2577933.1"/>
    <property type="molecule type" value="Genomic_DNA"/>
</dbReference>
<reference evidence="2" key="1">
    <citation type="submission" date="2019-12" db="EMBL/GenBank/DDBJ databases">
        <title>Genome sequencing and annotation of Brassica cretica.</title>
        <authorList>
            <person name="Studholme D.J."/>
            <person name="Sarris P.F."/>
        </authorList>
    </citation>
    <scope>NUCLEOTIDE SEQUENCE</scope>
    <source>
        <strain evidence="2">PFS-001/15</strain>
        <tissue evidence="2">Leaf</tissue>
    </source>
</reference>
<feature type="compositionally biased region" description="Polar residues" evidence="1">
    <location>
        <begin position="31"/>
        <end position="41"/>
    </location>
</feature>
<name>A0A3N6QEB9_BRACR</name>
<organism evidence="2 3">
    <name type="scientific">Brassica cretica</name>
    <name type="common">Mustard</name>
    <dbReference type="NCBI Taxonomy" id="69181"/>
    <lineage>
        <taxon>Eukaryota</taxon>
        <taxon>Viridiplantae</taxon>
        <taxon>Streptophyta</taxon>
        <taxon>Embryophyta</taxon>
        <taxon>Tracheophyta</taxon>
        <taxon>Spermatophyta</taxon>
        <taxon>Magnoliopsida</taxon>
        <taxon>eudicotyledons</taxon>
        <taxon>Gunneridae</taxon>
        <taxon>Pentapetalae</taxon>
        <taxon>rosids</taxon>
        <taxon>malvids</taxon>
        <taxon>Brassicales</taxon>
        <taxon>Brassicaceae</taxon>
        <taxon>Brassiceae</taxon>
        <taxon>Brassica</taxon>
    </lineage>
</organism>
<comment type="caution">
    <text evidence="2">The sequence shown here is derived from an EMBL/GenBank/DDBJ whole genome shotgun (WGS) entry which is preliminary data.</text>
</comment>